<keyword evidence="10" id="KW-1185">Reference proteome</keyword>
<protein>
    <recommendedName>
        <fullName evidence="8">Histone chaperone domain-containing protein</fullName>
    </recommendedName>
</protein>
<dbReference type="GO" id="GO:0005634">
    <property type="term" value="C:nucleus"/>
    <property type="evidence" value="ECO:0007669"/>
    <property type="project" value="UniProtKB-SubCell"/>
</dbReference>
<evidence type="ECO:0000256" key="3">
    <source>
        <dbReference type="ARBA" id="ARBA00008057"/>
    </source>
</evidence>
<evidence type="ECO:0000313" key="9">
    <source>
        <dbReference type="EMBL" id="KKY28864.1"/>
    </source>
</evidence>
<keyword evidence="5" id="KW-0539">Nucleus</keyword>
<reference evidence="9 10" key="2">
    <citation type="submission" date="2015-05" db="EMBL/GenBank/DDBJ databases">
        <authorList>
            <person name="Morales-Cruz A."/>
            <person name="Amrine K.C."/>
            <person name="Cantu D."/>
        </authorList>
    </citation>
    <scope>NUCLEOTIDE SEQUENCE [LARGE SCALE GENOMIC DNA]</scope>
    <source>
        <strain evidence="9">UCRPC4</strain>
    </source>
</reference>
<dbReference type="OrthoDB" id="4174291at2759"/>
<comment type="subunit">
    <text evidence="6">Forms a heterotrimer with H2A.Z-H2B, stabilizing the association of the histone dimer. Also, with a lower affinity, forms a heterotrimer with H2A-H2B.</text>
</comment>
<dbReference type="EMBL" id="LCWF01000008">
    <property type="protein sequence ID" value="KKY28864.1"/>
    <property type="molecule type" value="Genomic_DNA"/>
</dbReference>
<feature type="domain" description="Histone chaperone" evidence="8">
    <location>
        <begin position="62"/>
        <end position="99"/>
    </location>
</feature>
<keyword evidence="4" id="KW-0143">Chaperone</keyword>
<evidence type="ECO:0000256" key="2">
    <source>
        <dbReference type="ARBA" id="ARBA00004123"/>
    </source>
</evidence>
<name>A0A0G2F3M0_PHACM</name>
<proteinExistence type="inferred from homology"/>
<evidence type="ECO:0000256" key="4">
    <source>
        <dbReference type="ARBA" id="ARBA00023186"/>
    </source>
</evidence>
<feature type="region of interest" description="Disordered" evidence="7">
    <location>
        <begin position="1"/>
        <end position="127"/>
    </location>
</feature>
<evidence type="ECO:0000256" key="5">
    <source>
        <dbReference type="ARBA" id="ARBA00023242"/>
    </source>
</evidence>
<feature type="compositionally biased region" description="Acidic residues" evidence="7">
    <location>
        <begin position="102"/>
        <end position="127"/>
    </location>
</feature>
<comment type="caution">
    <text evidence="9">The sequence shown here is derived from an EMBL/GenBank/DDBJ whole genome shotgun (WGS) entry which is preliminary data.</text>
</comment>
<feature type="compositionally biased region" description="Basic and acidic residues" evidence="7">
    <location>
        <begin position="86"/>
        <end position="101"/>
    </location>
</feature>
<accession>A0A0G2F3M0</accession>
<organism evidence="9 10">
    <name type="scientific">Phaeomoniella chlamydospora</name>
    <name type="common">Phaeoacremonium chlamydosporum</name>
    <dbReference type="NCBI Taxonomy" id="158046"/>
    <lineage>
        <taxon>Eukaryota</taxon>
        <taxon>Fungi</taxon>
        <taxon>Dikarya</taxon>
        <taxon>Ascomycota</taxon>
        <taxon>Pezizomycotina</taxon>
        <taxon>Eurotiomycetes</taxon>
        <taxon>Chaetothyriomycetidae</taxon>
        <taxon>Phaeomoniellales</taxon>
        <taxon>Phaeomoniellaceae</taxon>
        <taxon>Phaeomoniella</taxon>
    </lineage>
</organism>
<reference evidence="9 10" key="1">
    <citation type="submission" date="2015-05" db="EMBL/GenBank/DDBJ databases">
        <title>Distinctive expansion of gene families associated with plant cell wall degradation and secondary metabolism in the genomes of grapevine trunk pathogens.</title>
        <authorList>
            <person name="Lawrence D.P."/>
            <person name="Travadon R."/>
            <person name="Rolshausen P.E."/>
            <person name="Baumgartner K."/>
        </authorList>
    </citation>
    <scope>NUCLEOTIDE SEQUENCE [LARGE SCALE GENOMIC DNA]</scope>
    <source>
        <strain evidence="9">UCRPC4</strain>
    </source>
</reference>
<dbReference type="AlphaFoldDB" id="A0A0G2F3M0"/>
<evidence type="ECO:0000259" key="8">
    <source>
        <dbReference type="SMART" id="SM01082"/>
    </source>
</evidence>
<evidence type="ECO:0000256" key="6">
    <source>
        <dbReference type="ARBA" id="ARBA00025877"/>
    </source>
</evidence>
<evidence type="ECO:0000256" key="1">
    <source>
        <dbReference type="ARBA" id="ARBA00002212"/>
    </source>
</evidence>
<dbReference type="Pfam" id="PF09649">
    <property type="entry name" value="CHZ"/>
    <property type="match status" value="1"/>
</dbReference>
<feature type="compositionally biased region" description="Acidic residues" evidence="7">
    <location>
        <begin position="42"/>
        <end position="73"/>
    </location>
</feature>
<comment type="function">
    <text evidence="1">Forms a chaperone-bound H2A.Z-H2B complex that acts as a source for SWR1 complex-dependent H2A to H2A.Z histone replacement in chromatin.</text>
</comment>
<gene>
    <name evidence="9" type="ORF">UCRPC4_g00373</name>
</gene>
<comment type="similarity">
    <text evidence="3">Belongs to the CHZ1 family.</text>
</comment>
<evidence type="ECO:0000256" key="7">
    <source>
        <dbReference type="SAM" id="MobiDB-lite"/>
    </source>
</evidence>
<evidence type="ECO:0000313" key="10">
    <source>
        <dbReference type="Proteomes" id="UP000053317"/>
    </source>
</evidence>
<dbReference type="InterPro" id="IPR019098">
    <property type="entry name" value="Histone_chaperone_domain_CHZ"/>
</dbReference>
<dbReference type="Proteomes" id="UP000053317">
    <property type="component" value="Unassembled WGS sequence"/>
</dbReference>
<sequence>MAEPNGTAEGVAAAHSGEVAADKGKGKATEPTQVQDVTMGEELSESDEESADEVEANPEVEEDDDDNMEEIDTENIISGGRRTRGKQIDYEEAERKAREDGINLDEDDEDDEDDDDFEEEDDDDMKE</sequence>
<dbReference type="SMART" id="SM01082">
    <property type="entry name" value="CHZ"/>
    <property type="match status" value="1"/>
</dbReference>
<comment type="subcellular location">
    <subcellularLocation>
        <location evidence="2">Nucleus</location>
    </subcellularLocation>
</comment>